<comment type="subcellular location">
    <subcellularLocation>
        <location evidence="1">Membrane</location>
        <topology evidence="1">Multi-pass membrane protein</topology>
    </subcellularLocation>
</comment>
<dbReference type="STRING" id="1802597.A2Z24_01780"/>
<feature type="transmembrane region" description="Helical" evidence="6">
    <location>
        <begin position="110"/>
        <end position="130"/>
    </location>
</feature>
<dbReference type="PANTHER" id="PTHR11101:SF80">
    <property type="entry name" value="PHOSPHATE TRANSPORTER"/>
    <property type="match status" value="1"/>
</dbReference>
<sequence length="334" mass="34929">MIESALILLIITIIFSYIYAFVSGFTDAANAIATSVGSRALSPLTAVLMAGILETVGALTGTAVALTIGKGIVELGLISLSTVLAALIGAMAWSLLTYAFGIPVSETHGLIGAVVGAALAKTGSFQVIIWSGLTKVLVAIIVSPLLGFLGGAILMSIIYFVFQKGKAKTLTPLFRNLQRLSSAFMAFSHGRNDAQKPMGVLVMALALYYSWTQVSVPIWVILSVGLAAGLGVAFGGWRIIKTLGLRVTNLTVEQGFSAETSAALVLQLASVFGIPVSTTHTITSSIVGAGAAKRVSTVRWQLVLDIVLSWIFTLPATVMLGWIAAKILNIIFVS</sequence>
<dbReference type="Proteomes" id="UP000177588">
    <property type="component" value="Unassembled WGS sequence"/>
</dbReference>
<accession>A0A1G1WCZ7</accession>
<evidence type="ECO:0000256" key="2">
    <source>
        <dbReference type="ARBA" id="ARBA00022448"/>
    </source>
</evidence>
<name>A0A1G1WCZ7_9BACT</name>
<evidence type="ECO:0000256" key="3">
    <source>
        <dbReference type="ARBA" id="ARBA00022692"/>
    </source>
</evidence>
<dbReference type="GO" id="GO:0035435">
    <property type="term" value="P:phosphate ion transmembrane transport"/>
    <property type="evidence" value="ECO:0007669"/>
    <property type="project" value="TreeGrafter"/>
</dbReference>
<evidence type="ECO:0000256" key="5">
    <source>
        <dbReference type="ARBA" id="ARBA00023136"/>
    </source>
</evidence>
<protein>
    <submittedName>
        <fullName evidence="7">Inorganic phosphate transporter</fullName>
    </submittedName>
</protein>
<organism evidence="7 8">
    <name type="scientific">Candidatus Woykebacteria bacterium RBG_16_44_10</name>
    <dbReference type="NCBI Taxonomy" id="1802597"/>
    <lineage>
        <taxon>Bacteria</taxon>
        <taxon>Candidatus Woykeibacteriota</taxon>
    </lineage>
</organism>
<evidence type="ECO:0000313" key="7">
    <source>
        <dbReference type="EMBL" id="OGY25566.1"/>
    </source>
</evidence>
<feature type="transmembrane region" description="Helical" evidence="6">
    <location>
        <begin position="6"/>
        <end position="25"/>
    </location>
</feature>
<feature type="transmembrane region" description="Helical" evidence="6">
    <location>
        <begin position="302"/>
        <end position="325"/>
    </location>
</feature>
<comment type="caution">
    <text evidence="7">The sequence shown here is derived from an EMBL/GenBank/DDBJ whole genome shotgun (WGS) entry which is preliminary data.</text>
</comment>
<evidence type="ECO:0000256" key="6">
    <source>
        <dbReference type="SAM" id="Phobius"/>
    </source>
</evidence>
<feature type="transmembrane region" description="Helical" evidence="6">
    <location>
        <begin position="217"/>
        <end position="237"/>
    </location>
</feature>
<dbReference type="AlphaFoldDB" id="A0A1G1WCZ7"/>
<dbReference type="GO" id="GO:0005315">
    <property type="term" value="F:phosphate transmembrane transporter activity"/>
    <property type="evidence" value="ECO:0007669"/>
    <property type="project" value="InterPro"/>
</dbReference>
<evidence type="ECO:0000256" key="1">
    <source>
        <dbReference type="ARBA" id="ARBA00004141"/>
    </source>
</evidence>
<proteinExistence type="predicted"/>
<dbReference type="InterPro" id="IPR001204">
    <property type="entry name" value="Phos_transporter"/>
</dbReference>
<dbReference type="GO" id="GO:0016020">
    <property type="term" value="C:membrane"/>
    <property type="evidence" value="ECO:0007669"/>
    <property type="project" value="UniProtKB-SubCell"/>
</dbReference>
<feature type="transmembrane region" description="Helical" evidence="6">
    <location>
        <begin position="75"/>
        <end position="98"/>
    </location>
</feature>
<feature type="transmembrane region" description="Helical" evidence="6">
    <location>
        <begin position="136"/>
        <end position="162"/>
    </location>
</feature>
<evidence type="ECO:0000313" key="8">
    <source>
        <dbReference type="Proteomes" id="UP000177588"/>
    </source>
</evidence>
<evidence type="ECO:0000256" key="4">
    <source>
        <dbReference type="ARBA" id="ARBA00022989"/>
    </source>
</evidence>
<dbReference type="EMBL" id="MHCT01000027">
    <property type="protein sequence ID" value="OGY25566.1"/>
    <property type="molecule type" value="Genomic_DNA"/>
</dbReference>
<dbReference type="PANTHER" id="PTHR11101">
    <property type="entry name" value="PHOSPHATE TRANSPORTER"/>
    <property type="match status" value="1"/>
</dbReference>
<reference evidence="7 8" key="1">
    <citation type="journal article" date="2016" name="Nat. Commun.">
        <title>Thousands of microbial genomes shed light on interconnected biogeochemical processes in an aquifer system.</title>
        <authorList>
            <person name="Anantharaman K."/>
            <person name="Brown C.T."/>
            <person name="Hug L.A."/>
            <person name="Sharon I."/>
            <person name="Castelle C.J."/>
            <person name="Probst A.J."/>
            <person name="Thomas B.C."/>
            <person name="Singh A."/>
            <person name="Wilkins M.J."/>
            <person name="Karaoz U."/>
            <person name="Brodie E.L."/>
            <person name="Williams K.H."/>
            <person name="Hubbard S.S."/>
            <person name="Banfield J.F."/>
        </authorList>
    </citation>
    <scope>NUCLEOTIDE SEQUENCE [LARGE SCALE GENOMIC DNA]</scope>
</reference>
<gene>
    <name evidence="7" type="ORF">A2Z24_01780</name>
</gene>
<keyword evidence="5 6" id="KW-0472">Membrane</keyword>
<keyword evidence="4 6" id="KW-1133">Transmembrane helix</keyword>
<keyword evidence="2" id="KW-0813">Transport</keyword>
<keyword evidence="3 6" id="KW-0812">Transmembrane</keyword>
<dbReference type="Pfam" id="PF01384">
    <property type="entry name" value="PHO4"/>
    <property type="match status" value="1"/>
</dbReference>
<feature type="transmembrane region" description="Helical" evidence="6">
    <location>
        <begin position="46"/>
        <end position="69"/>
    </location>
</feature>